<evidence type="ECO:0000259" key="10">
    <source>
        <dbReference type="Pfam" id="PF12161"/>
    </source>
</evidence>
<dbReference type="Gene3D" id="1.20.1260.30">
    <property type="match status" value="1"/>
</dbReference>
<dbReference type="EC" id="2.1.1.72" evidence="2"/>
<dbReference type="AlphaFoldDB" id="E4U400"/>
<dbReference type="PANTHER" id="PTHR42998">
    <property type="entry name" value="TYPE I RESTRICTION ENZYME HINDVIIP M PROTEIN-RELATED"/>
    <property type="match status" value="1"/>
</dbReference>
<keyword evidence="5" id="KW-0949">S-adenosyl-L-methionine</keyword>
<dbReference type="RefSeq" id="WP_013450027.1">
    <property type="nucleotide sequence ID" value="NC_014756.1"/>
</dbReference>
<keyword evidence="3 11" id="KW-0489">Methyltransferase</keyword>
<dbReference type="PRINTS" id="PR00507">
    <property type="entry name" value="N12N6MTFRASE"/>
</dbReference>
<dbReference type="InterPro" id="IPR038333">
    <property type="entry name" value="T1MK-like_N_sf"/>
</dbReference>
<accession>E4U400</accession>
<gene>
    <name evidence="11" type="ordered locus">Sulku_2767</name>
</gene>
<dbReference type="GO" id="GO:0032259">
    <property type="term" value="P:methylation"/>
    <property type="evidence" value="ECO:0007669"/>
    <property type="project" value="UniProtKB-KW"/>
</dbReference>
<dbReference type="Gene3D" id="3.40.50.150">
    <property type="entry name" value="Vaccinia Virus protein VP39"/>
    <property type="match status" value="1"/>
</dbReference>
<feature type="domain" description="DNA methylase adenine-specific" evidence="9">
    <location>
        <begin position="148"/>
        <end position="483"/>
    </location>
</feature>
<dbReference type="KEGG" id="sku:Sulku_2767"/>
<dbReference type="GO" id="GO:0009007">
    <property type="term" value="F:site-specific DNA-methyltransferase (adenine-specific) activity"/>
    <property type="evidence" value="ECO:0007669"/>
    <property type="project" value="UniProtKB-EC"/>
</dbReference>
<evidence type="ECO:0000256" key="2">
    <source>
        <dbReference type="ARBA" id="ARBA00011900"/>
    </source>
</evidence>
<organism evidence="11 12">
    <name type="scientific">Sulfuricurvum kujiense (strain ATCC BAA-921 / DSM 16994 / JCM 11577 / YK-1)</name>
    <dbReference type="NCBI Taxonomy" id="709032"/>
    <lineage>
        <taxon>Bacteria</taxon>
        <taxon>Pseudomonadati</taxon>
        <taxon>Campylobacterota</taxon>
        <taxon>Epsilonproteobacteria</taxon>
        <taxon>Campylobacterales</taxon>
        <taxon>Sulfurimonadaceae</taxon>
        <taxon>Sulfuricurvum</taxon>
    </lineage>
</organism>
<evidence type="ECO:0000256" key="4">
    <source>
        <dbReference type="ARBA" id="ARBA00022679"/>
    </source>
</evidence>
<protein>
    <recommendedName>
        <fullName evidence="2">site-specific DNA-methyltransferase (adenine-specific)</fullName>
        <ecNumber evidence="2">2.1.1.72</ecNumber>
    </recommendedName>
</protein>
<dbReference type="SUPFAM" id="SSF53335">
    <property type="entry name" value="S-adenosyl-L-methionine-dependent methyltransferases"/>
    <property type="match status" value="1"/>
</dbReference>
<dbReference type="GO" id="GO:0009307">
    <property type="term" value="P:DNA restriction-modification system"/>
    <property type="evidence" value="ECO:0007669"/>
    <property type="project" value="UniProtKB-KW"/>
</dbReference>
<dbReference type="GO" id="GO:0003677">
    <property type="term" value="F:DNA binding"/>
    <property type="evidence" value="ECO:0007669"/>
    <property type="project" value="InterPro"/>
</dbReference>
<reference evidence="11 12" key="1">
    <citation type="journal article" date="2012" name="Stand. Genomic Sci.">
        <title>Complete genome sequence of the sulfur compounds oxidizing chemolithoautotroph Sulfuricurvum kujiense type strain (YK-1(T)).</title>
        <authorList>
            <person name="Han C."/>
            <person name="Kotsyurbenko O."/>
            <person name="Chertkov O."/>
            <person name="Held B."/>
            <person name="Lapidus A."/>
            <person name="Nolan M."/>
            <person name="Lucas S."/>
            <person name="Hammon N."/>
            <person name="Deshpande S."/>
            <person name="Cheng J.F."/>
            <person name="Tapia R."/>
            <person name="Goodwin L.A."/>
            <person name="Pitluck S."/>
            <person name="Liolios K."/>
            <person name="Pagani I."/>
            <person name="Ivanova N."/>
            <person name="Mavromatis K."/>
            <person name="Mikhailova N."/>
            <person name="Pati A."/>
            <person name="Chen A."/>
            <person name="Palaniappan K."/>
            <person name="Land M."/>
            <person name="Hauser L."/>
            <person name="Chang Y.J."/>
            <person name="Jeffries C.D."/>
            <person name="Brambilla E.M."/>
            <person name="Rohde M."/>
            <person name="Spring S."/>
            <person name="Sikorski J."/>
            <person name="Goker M."/>
            <person name="Woyke T."/>
            <person name="Bristow J."/>
            <person name="Eisen J.A."/>
            <person name="Markowitz V."/>
            <person name="Hugenholtz P."/>
            <person name="Kyrpides N.C."/>
            <person name="Klenk H.P."/>
            <person name="Detter J.C."/>
        </authorList>
    </citation>
    <scope>NUCLEOTIDE SEQUENCE [LARGE SCALE GENOMIC DNA]</scope>
    <source>
        <strain evidence="12">ATCC BAA-921 / DSM 16994 / JCM 11577 / YK-1</strain>
    </source>
</reference>
<dbReference type="Pfam" id="PF12161">
    <property type="entry name" value="HsdM_N"/>
    <property type="match status" value="1"/>
</dbReference>
<sequence>MSFKNIEALEKRLWSAADELRANSNLTASEYSRPVLGLIFLRYAEYRYLIAKEAIESTQTSRRRGTDIKTAIQAEGAMYVPDVALFDNLLKLPDGADIGRAINDAMKALEAENEAIRDTLPKTYTKFDNAILITLLKNFAGIRFDIGTDVFGRIYEYFLTEFAKSEGQGGGEFFTPAHLVRLITEIIEPYHGKVFDPACGSGGMFVSSASFVAEHNRNASSELSIFGQEKTGDTVRIAKLNLAVHGLQGDIKEGNSYYEDIHQCAGQFDFVMANPPFNVNNIQKERIADDKARFPFGMPNVDNGNYLWIQLFYASLNDTGRAGFVMANSAADARGSEMEIRRQLTLSGGVDVMVAISSNFFYTVTLPCTLWFLDKGKPQSRKDKVLFIDARHIFKQVTRSVRDYSSEQLNFIADIVRLYRGEATDDTYKTHHEDERNDGEYTVERFFADGTYQDIAGLCKVATIDEIAVQGYSLNPGRYVGVAAGVEDDEEEFAIRLETLQEELEVLNAEAHELERRIAENVAEILATR</sequence>
<evidence type="ECO:0000256" key="8">
    <source>
        <dbReference type="SAM" id="Coils"/>
    </source>
</evidence>
<dbReference type="PANTHER" id="PTHR42998:SF1">
    <property type="entry name" value="TYPE I RESTRICTION ENZYME HINDI METHYLASE SUBUNIT"/>
    <property type="match status" value="1"/>
</dbReference>
<proteinExistence type="inferred from homology"/>
<dbReference type="HOGENOM" id="CLU_013049_4_1_7"/>
<comment type="similarity">
    <text evidence="1">Belongs to the N(4)/N(6)-methyltransferase family.</text>
</comment>
<evidence type="ECO:0000256" key="3">
    <source>
        <dbReference type="ARBA" id="ARBA00022603"/>
    </source>
</evidence>
<dbReference type="InterPro" id="IPR022749">
    <property type="entry name" value="D12N6_MeTrfase_N"/>
</dbReference>
<evidence type="ECO:0000256" key="6">
    <source>
        <dbReference type="ARBA" id="ARBA00022747"/>
    </source>
</evidence>
<evidence type="ECO:0000259" key="9">
    <source>
        <dbReference type="Pfam" id="PF02384"/>
    </source>
</evidence>
<comment type="catalytic activity">
    <reaction evidence="7">
        <text>a 2'-deoxyadenosine in DNA + S-adenosyl-L-methionine = an N(6)-methyl-2'-deoxyadenosine in DNA + S-adenosyl-L-homocysteine + H(+)</text>
        <dbReference type="Rhea" id="RHEA:15197"/>
        <dbReference type="Rhea" id="RHEA-COMP:12418"/>
        <dbReference type="Rhea" id="RHEA-COMP:12419"/>
        <dbReference type="ChEBI" id="CHEBI:15378"/>
        <dbReference type="ChEBI" id="CHEBI:57856"/>
        <dbReference type="ChEBI" id="CHEBI:59789"/>
        <dbReference type="ChEBI" id="CHEBI:90615"/>
        <dbReference type="ChEBI" id="CHEBI:90616"/>
        <dbReference type="EC" id="2.1.1.72"/>
    </reaction>
</comment>
<evidence type="ECO:0000313" key="12">
    <source>
        <dbReference type="Proteomes" id="UP000008721"/>
    </source>
</evidence>
<keyword evidence="8" id="KW-0175">Coiled coil</keyword>
<dbReference type="REBASE" id="29565">
    <property type="entry name" value="M.SkuORF2767P"/>
</dbReference>
<dbReference type="Proteomes" id="UP000008721">
    <property type="component" value="Plasmid pSULKU03"/>
</dbReference>
<feature type="coiled-coil region" evidence="8">
    <location>
        <begin position="483"/>
        <end position="524"/>
    </location>
</feature>
<dbReference type="InterPro" id="IPR003356">
    <property type="entry name" value="DNA_methylase_A-5"/>
</dbReference>
<dbReference type="InterPro" id="IPR029063">
    <property type="entry name" value="SAM-dependent_MTases_sf"/>
</dbReference>
<name>E4U400_SULKY</name>
<keyword evidence="12" id="KW-1185">Reference proteome</keyword>
<evidence type="ECO:0000313" key="11">
    <source>
        <dbReference type="EMBL" id="ADR35416.1"/>
    </source>
</evidence>
<feature type="domain" description="N6 adenine-specific DNA methyltransferase N-terminal" evidence="10">
    <location>
        <begin position="9"/>
        <end position="129"/>
    </location>
</feature>
<evidence type="ECO:0000256" key="7">
    <source>
        <dbReference type="ARBA" id="ARBA00047942"/>
    </source>
</evidence>
<dbReference type="Pfam" id="PF02384">
    <property type="entry name" value="N6_Mtase"/>
    <property type="match status" value="1"/>
</dbReference>
<keyword evidence="11" id="KW-0614">Plasmid</keyword>
<keyword evidence="4" id="KW-0808">Transferase</keyword>
<dbReference type="InterPro" id="IPR052916">
    <property type="entry name" value="Type-I_RE_MTase_Subunit"/>
</dbReference>
<evidence type="ECO:0000256" key="1">
    <source>
        <dbReference type="ARBA" id="ARBA00006594"/>
    </source>
</evidence>
<dbReference type="OrthoDB" id="9761012at2"/>
<keyword evidence="6" id="KW-0680">Restriction system</keyword>
<dbReference type="GO" id="GO:0008170">
    <property type="term" value="F:N-methyltransferase activity"/>
    <property type="evidence" value="ECO:0007669"/>
    <property type="project" value="InterPro"/>
</dbReference>
<dbReference type="EMBL" id="CP002358">
    <property type="protein sequence ID" value="ADR35416.1"/>
    <property type="molecule type" value="Genomic_DNA"/>
</dbReference>
<geneLocation type="plasmid" evidence="11 12">
    <name>pSULKU03</name>
</geneLocation>
<evidence type="ECO:0000256" key="5">
    <source>
        <dbReference type="ARBA" id="ARBA00022691"/>
    </source>
</evidence>